<sequence>MRVERSAVDPTLARLVGDHISRRITFDPVMDTHDGYGRSWAELLYSIQGQLLSGAG</sequence>
<reference evidence="2" key="1">
    <citation type="journal article" date="2019" name="Int. J. Syst. Evol. Microbiol.">
        <title>The Global Catalogue of Microorganisms (GCM) 10K type strain sequencing project: providing services to taxonomists for standard genome sequencing and annotation.</title>
        <authorList>
            <consortium name="The Broad Institute Genomics Platform"/>
            <consortium name="The Broad Institute Genome Sequencing Center for Infectious Disease"/>
            <person name="Wu L."/>
            <person name="Ma J."/>
        </authorList>
    </citation>
    <scope>NUCLEOTIDE SEQUENCE [LARGE SCALE GENOMIC DNA]</scope>
    <source>
        <strain evidence="2">JCM 14303</strain>
    </source>
</reference>
<dbReference type="EMBL" id="BAAANC010000002">
    <property type="protein sequence ID" value="GAA1530847.1"/>
    <property type="molecule type" value="Genomic_DNA"/>
</dbReference>
<evidence type="ECO:0000313" key="1">
    <source>
        <dbReference type="EMBL" id="GAA1530847.1"/>
    </source>
</evidence>
<keyword evidence="2" id="KW-1185">Reference proteome</keyword>
<comment type="caution">
    <text evidence="1">The sequence shown here is derived from an EMBL/GenBank/DDBJ whole genome shotgun (WGS) entry which is preliminary data.</text>
</comment>
<accession>A0ABP4LSK1</accession>
<organism evidence="1 2">
    <name type="scientific">Kribbella lupini</name>
    <dbReference type="NCBI Taxonomy" id="291602"/>
    <lineage>
        <taxon>Bacteria</taxon>
        <taxon>Bacillati</taxon>
        <taxon>Actinomycetota</taxon>
        <taxon>Actinomycetes</taxon>
        <taxon>Propionibacteriales</taxon>
        <taxon>Kribbellaceae</taxon>
        <taxon>Kribbella</taxon>
    </lineage>
</organism>
<name>A0ABP4LSK1_9ACTN</name>
<protein>
    <submittedName>
        <fullName evidence="1">Uncharacterized protein</fullName>
    </submittedName>
</protein>
<proteinExistence type="predicted"/>
<evidence type="ECO:0000313" key="2">
    <source>
        <dbReference type="Proteomes" id="UP001500363"/>
    </source>
</evidence>
<dbReference type="Proteomes" id="UP001500363">
    <property type="component" value="Unassembled WGS sequence"/>
</dbReference>
<gene>
    <name evidence="1" type="ORF">GCM10009741_36080</name>
</gene>